<comment type="caution">
    <text evidence="2">The sequence shown here is derived from an EMBL/GenBank/DDBJ whole genome shotgun (WGS) entry which is preliminary data.</text>
</comment>
<feature type="transmembrane region" description="Helical" evidence="1">
    <location>
        <begin position="326"/>
        <end position="347"/>
    </location>
</feature>
<feature type="transmembrane region" description="Helical" evidence="1">
    <location>
        <begin position="44"/>
        <end position="63"/>
    </location>
</feature>
<feature type="transmembrane region" description="Helical" evidence="1">
    <location>
        <begin position="499"/>
        <end position="524"/>
    </location>
</feature>
<dbReference type="EMBL" id="MFPU01000018">
    <property type="protein sequence ID" value="OGH69923.1"/>
    <property type="molecule type" value="Genomic_DNA"/>
</dbReference>
<dbReference type="PANTHER" id="PTHR41771">
    <property type="entry name" value="MEMBRANE PROTEIN-RELATED"/>
    <property type="match status" value="1"/>
</dbReference>
<accession>A0A1F6MEL8</accession>
<organism evidence="2 3">
    <name type="scientific">Candidatus Magasanikbacteria bacterium RIFCSPHIGHO2_01_FULL_47_8</name>
    <dbReference type="NCBI Taxonomy" id="1798673"/>
    <lineage>
        <taxon>Bacteria</taxon>
        <taxon>Candidatus Magasanikiibacteriota</taxon>
    </lineage>
</organism>
<evidence type="ECO:0000313" key="2">
    <source>
        <dbReference type="EMBL" id="OGH69923.1"/>
    </source>
</evidence>
<dbReference type="InterPro" id="IPR012507">
    <property type="entry name" value="YibE_F"/>
</dbReference>
<feature type="transmembrane region" description="Helical" evidence="1">
    <location>
        <begin position="359"/>
        <end position="380"/>
    </location>
</feature>
<dbReference type="InterPro" id="IPR014509">
    <property type="entry name" value="YjdF-like"/>
</dbReference>
<name>A0A1F6MEL8_9BACT</name>
<dbReference type="Pfam" id="PF07907">
    <property type="entry name" value="YibE_F"/>
    <property type="match status" value="1"/>
</dbReference>
<proteinExistence type="predicted"/>
<dbReference type="Pfam" id="PF09997">
    <property type="entry name" value="DUF2238"/>
    <property type="match status" value="1"/>
</dbReference>
<dbReference type="Proteomes" id="UP000177953">
    <property type="component" value="Unassembled WGS sequence"/>
</dbReference>
<feature type="transmembrane region" description="Helical" evidence="1">
    <location>
        <begin position="302"/>
        <end position="320"/>
    </location>
</feature>
<keyword evidence="1" id="KW-0472">Membrane</keyword>
<feature type="transmembrane region" description="Helical" evidence="1">
    <location>
        <begin position="12"/>
        <end position="32"/>
    </location>
</feature>
<feature type="transmembrane region" description="Helical" evidence="1">
    <location>
        <begin position="116"/>
        <end position="134"/>
    </location>
</feature>
<gene>
    <name evidence="2" type="ORF">A2754_02850</name>
</gene>
<feature type="transmembrane region" description="Helical" evidence="1">
    <location>
        <begin position="75"/>
        <end position="96"/>
    </location>
</feature>
<protein>
    <submittedName>
        <fullName evidence="2">Uncharacterized protein</fullName>
    </submittedName>
</protein>
<feature type="transmembrane region" description="Helical" evidence="1">
    <location>
        <begin position="277"/>
        <end position="295"/>
    </location>
</feature>
<keyword evidence="1" id="KW-0812">Transmembrane</keyword>
<feature type="transmembrane region" description="Helical" evidence="1">
    <location>
        <begin position="141"/>
        <end position="158"/>
    </location>
</feature>
<keyword evidence="1" id="KW-1133">Transmembrane helix</keyword>
<feature type="transmembrane region" description="Helical" evidence="1">
    <location>
        <begin position="400"/>
        <end position="418"/>
    </location>
</feature>
<reference evidence="2 3" key="1">
    <citation type="journal article" date="2016" name="Nat. Commun.">
        <title>Thousands of microbial genomes shed light on interconnected biogeochemical processes in an aquifer system.</title>
        <authorList>
            <person name="Anantharaman K."/>
            <person name="Brown C.T."/>
            <person name="Hug L.A."/>
            <person name="Sharon I."/>
            <person name="Castelle C.J."/>
            <person name="Probst A.J."/>
            <person name="Thomas B.C."/>
            <person name="Singh A."/>
            <person name="Wilkins M.J."/>
            <person name="Karaoz U."/>
            <person name="Brodie E.L."/>
            <person name="Williams K.H."/>
            <person name="Hubbard S.S."/>
            <person name="Banfield J.F."/>
        </authorList>
    </citation>
    <scope>NUCLEOTIDE SEQUENCE [LARGE SCALE GENOMIC DNA]</scope>
</reference>
<sequence length="533" mass="58507">MKYQPLQPKDLLKLGIFPFLVFMVNYYFSSFAPDFSRAVHIDTPLHLLGGLSIAYSASYALRLIEARGLIVIKNLFIRAFIVVGAVAIAAVLWEFYEFLSDHFFGTLTQPSKADTMKDLFMGMLGGLLFCLNFIGQKKKYAGIIILLLIAGASVTYEAKAVDSELRYDQIYSFVDDASAAESTGPAAEIPEVYYRAKVLKILEEGKKDIDGTAQEYQKLELEIVNGPEKGKHIFIDHGGSFIIGTYQKVTKGEVVVIANPPATPGAPENFYYIIDKYRANGLIIAAIIFLALAIYFGRKRGLTSIIGLIFSVLVIFYYIIPSIAHGNNPLVTCIIGAIAIILVSLYLSHGFNRRTTIALLSTLICLGLAIIIDLLFVHLAKLTGTGTEEAFFLQFDNTSINLRGLFLGGILLGVLGVLDDVTTSQVATIEEISAANPALTFEKLYQSGLSVGREHIASLINTLVLAYVGVSFPLLLLYSTQKSQQVWVMLNSNFIAEEIVRTLVGSSVLVIAVPLTTILAAFFYSRKKKIEQV</sequence>
<evidence type="ECO:0000256" key="1">
    <source>
        <dbReference type="SAM" id="Phobius"/>
    </source>
</evidence>
<feature type="transmembrane region" description="Helical" evidence="1">
    <location>
        <begin position="456"/>
        <end position="479"/>
    </location>
</feature>
<dbReference type="PANTHER" id="PTHR41771:SF1">
    <property type="entry name" value="MEMBRANE PROTEIN"/>
    <property type="match status" value="1"/>
</dbReference>
<evidence type="ECO:0000313" key="3">
    <source>
        <dbReference type="Proteomes" id="UP000177953"/>
    </source>
</evidence>
<dbReference type="AlphaFoldDB" id="A0A1F6MEL8"/>